<protein>
    <submittedName>
        <fullName evidence="1">Uncharacterized protein</fullName>
    </submittedName>
</protein>
<dbReference type="EMBL" id="JBHSDJ010000014">
    <property type="protein sequence ID" value="MFC4246674.1"/>
    <property type="molecule type" value="Genomic_DNA"/>
</dbReference>
<reference evidence="1 2" key="1">
    <citation type="journal article" date="2014" name="Int. J. Syst. Evol. Microbiol.">
        <title>Complete genome sequence of Corynebacterium casei LMG S-19264T (=DSM 44701T), isolated from a smear-ripened cheese.</title>
        <authorList>
            <consortium name="US DOE Joint Genome Institute (JGI-PGF)"/>
            <person name="Walter F."/>
            <person name="Albersmeier A."/>
            <person name="Kalinowski J."/>
            <person name="Ruckert C."/>
        </authorList>
    </citation>
    <scope>NUCLEOTIDE SEQUENCE [LARGE SCALE GENOMIC DNA]</scope>
    <source>
        <strain evidence="1 2">IBRC-M 10912</strain>
    </source>
</reference>
<dbReference type="Proteomes" id="UP001595821">
    <property type="component" value="Unassembled WGS sequence"/>
</dbReference>
<name>A0ABD5NX79_9EURY</name>
<comment type="caution">
    <text evidence="1">The sequence shown here is derived from an EMBL/GenBank/DDBJ whole genome shotgun (WGS) entry which is preliminary data.</text>
</comment>
<evidence type="ECO:0000313" key="2">
    <source>
        <dbReference type="Proteomes" id="UP001595821"/>
    </source>
</evidence>
<accession>A0ABD5NX79</accession>
<proteinExistence type="predicted"/>
<dbReference type="AlphaFoldDB" id="A0ABD5NX79"/>
<dbReference type="RefSeq" id="WP_377070758.1">
    <property type="nucleotide sequence ID" value="NZ_JBHSDJ010000014.1"/>
</dbReference>
<sequence>MLDQHLEMFADGAFAFARVHVVEFFERGKLRRMRENVLDQDKPRFLGNNVEALSLVFYRTVDCIGRIGLIPMRRVVCHCWGGQLQSSGYLLYDHYVIVIPSVVSDGIDGIPVWNGKSNRHQSMLVVLGVFTLAYSRRRYKFKPLANDSHYILSVREHDQSGALIEHGLLIESRSYLKP</sequence>
<gene>
    <name evidence="1" type="ORF">ACFOZ7_06640</name>
</gene>
<organism evidence="1 2">
    <name type="scientific">Natribaculum luteum</name>
    <dbReference type="NCBI Taxonomy" id="1586232"/>
    <lineage>
        <taxon>Archaea</taxon>
        <taxon>Methanobacteriati</taxon>
        <taxon>Methanobacteriota</taxon>
        <taxon>Stenosarchaea group</taxon>
        <taxon>Halobacteria</taxon>
        <taxon>Halobacteriales</taxon>
        <taxon>Natrialbaceae</taxon>
        <taxon>Natribaculum</taxon>
    </lineage>
</organism>
<evidence type="ECO:0000313" key="1">
    <source>
        <dbReference type="EMBL" id="MFC4246674.1"/>
    </source>
</evidence>